<organism evidence="1">
    <name type="scientific">Picea sitchensis</name>
    <name type="common">Sitka spruce</name>
    <name type="synonym">Pinus sitchensis</name>
    <dbReference type="NCBI Taxonomy" id="3332"/>
    <lineage>
        <taxon>Eukaryota</taxon>
        <taxon>Viridiplantae</taxon>
        <taxon>Streptophyta</taxon>
        <taxon>Embryophyta</taxon>
        <taxon>Tracheophyta</taxon>
        <taxon>Spermatophyta</taxon>
        <taxon>Pinopsida</taxon>
        <taxon>Pinidae</taxon>
        <taxon>Conifers I</taxon>
        <taxon>Pinales</taxon>
        <taxon>Pinaceae</taxon>
        <taxon>Picea</taxon>
    </lineage>
</organism>
<name>A0A6B9XSJ0_PICSI</name>
<dbReference type="AlphaFoldDB" id="A0A6B9XSJ0"/>
<protein>
    <submittedName>
        <fullName evidence="1">Uncharacterized protein</fullName>
    </submittedName>
</protein>
<evidence type="ECO:0000313" key="1">
    <source>
        <dbReference type="EMBL" id="QHR91679.1"/>
    </source>
</evidence>
<gene>
    <name evidence="1" type="primary">orf05747</name>
    <name evidence="1" type="ORF">Q903MT_gene5715</name>
</gene>
<geneLocation type="mitochondrion" evidence="1"/>
<dbReference type="EMBL" id="MK697702">
    <property type="protein sequence ID" value="QHR91679.1"/>
    <property type="molecule type" value="Genomic_DNA"/>
</dbReference>
<proteinExistence type="predicted"/>
<reference evidence="1" key="1">
    <citation type="submission" date="2019-03" db="EMBL/GenBank/DDBJ databases">
        <title>Largest Complete Mitochondrial Genome of a Gymnosperm, Sitka Spruce (Picea sitchensis), Indicates Complex Physical Structure.</title>
        <authorList>
            <person name="Jackman S.D."/>
            <person name="Coombe L."/>
            <person name="Warren R."/>
            <person name="Kirk H."/>
            <person name="Trinh E."/>
            <person name="McLeod T."/>
            <person name="Pleasance S."/>
            <person name="Pandoh P."/>
            <person name="Zhao Y."/>
            <person name="Coope R."/>
            <person name="Bousquet J."/>
            <person name="Bohlmann J.C."/>
            <person name="Jones S.J.M."/>
            <person name="Birol I."/>
        </authorList>
    </citation>
    <scope>NUCLEOTIDE SEQUENCE</scope>
    <source>
        <strain evidence="1">Q903</strain>
    </source>
</reference>
<sequence>MSVLVCMKLRVNEVVHGLLIDQWFVPHQLNGGPLCMWTPDLPLVLILTALDGGSKMADRSWQEVRRTHKLRKAHARAHYMHNKRAYWGFSYYYRGVEGENLL</sequence>
<accession>A0A6B9XSJ0</accession>
<keyword evidence="1" id="KW-0496">Mitochondrion</keyword>